<keyword evidence="4 9" id="KW-0732">Signal</keyword>
<evidence type="ECO:0000256" key="3">
    <source>
        <dbReference type="ARBA" id="ARBA00012756"/>
    </source>
</evidence>
<feature type="chain" id="PRO_5046933238" description="beta-galactosidase" evidence="9">
    <location>
        <begin position="24"/>
        <end position="978"/>
    </location>
</feature>
<evidence type="ECO:0000313" key="12">
    <source>
        <dbReference type="Proteomes" id="UP001447188"/>
    </source>
</evidence>
<evidence type="ECO:0000256" key="2">
    <source>
        <dbReference type="ARBA" id="ARBA00009809"/>
    </source>
</evidence>
<dbReference type="EMBL" id="JBBBZM010000099">
    <property type="protein sequence ID" value="KAL0634276.1"/>
    <property type="molecule type" value="Genomic_DNA"/>
</dbReference>
<dbReference type="SMART" id="SM01029">
    <property type="entry name" value="BetaGal_dom2"/>
    <property type="match status" value="1"/>
</dbReference>
<dbReference type="InterPro" id="IPR008979">
    <property type="entry name" value="Galactose-bd-like_sf"/>
</dbReference>
<evidence type="ECO:0000256" key="5">
    <source>
        <dbReference type="ARBA" id="ARBA00022801"/>
    </source>
</evidence>
<reference evidence="11 12" key="1">
    <citation type="submission" date="2024-02" db="EMBL/GenBank/DDBJ databases">
        <title>Discinaceae phylogenomics.</title>
        <authorList>
            <person name="Dirks A.C."/>
            <person name="James T.Y."/>
        </authorList>
    </citation>
    <scope>NUCLEOTIDE SEQUENCE [LARGE SCALE GENOMIC DNA]</scope>
    <source>
        <strain evidence="11 12">ACD0624</strain>
    </source>
</reference>
<dbReference type="Gene3D" id="2.60.120.260">
    <property type="entry name" value="Galactose-binding domain-like"/>
    <property type="match status" value="2"/>
</dbReference>
<keyword evidence="7" id="KW-0326">Glycosidase</keyword>
<keyword evidence="5" id="KW-0378">Hydrolase</keyword>
<keyword evidence="6" id="KW-0325">Glycoprotein</keyword>
<dbReference type="InterPro" id="IPR025300">
    <property type="entry name" value="BetaGal_jelly_roll_dom"/>
</dbReference>
<evidence type="ECO:0000256" key="1">
    <source>
        <dbReference type="ARBA" id="ARBA00001412"/>
    </source>
</evidence>
<dbReference type="InterPro" id="IPR037110">
    <property type="entry name" value="Betagal_dom2_sf"/>
</dbReference>
<evidence type="ECO:0000259" key="10">
    <source>
        <dbReference type="SMART" id="SM01029"/>
    </source>
</evidence>
<evidence type="ECO:0000256" key="9">
    <source>
        <dbReference type="SAM" id="SignalP"/>
    </source>
</evidence>
<dbReference type="SUPFAM" id="SSF51445">
    <property type="entry name" value="(Trans)glycosidases"/>
    <property type="match status" value="1"/>
</dbReference>
<evidence type="ECO:0000256" key="6">
    <source>
        <dbReference type="ARBA" id="ARBA00023180"/>
    </source>
</evidence>
<dbReference type="PANTHER" id="PTHR23421">
    <property type="entry name" value="BETA-GALACTOSIDASE RELATED"/>
    <property type="match status" value="1"/>
</dbReference>
<dbReference type="Pfam" id="PF13364">
    <property type="entry name" value="BetaGal_ABD2"/>
    <property type="match status" value="2"/>
</dbReference>
<comment type="catalytic activity">
    <reaction evidence="1">
        <text>Hydrolysis of terminal non-reducing beta-D-galactose residues in beta-D-galactosides.</text>
        <dbReference type="EC" id="3.2.1.23"/>
    </reaction>
</comment>
<dbReference type="InterPro" id="IPR001944">
    <property type="entry name" value="Glycoside_Hdrlase_35"/>
</dbReference>
<evidence type="ECO:0000313" key="11">
    <source>
        <dbReference type="EMBL" id="KAL0634276.1"/>
    </source>
</evidence>
<comment type="caution">
    <text evidence="11">The sequence shown here is derived from an EMBL/GenBank/DDBJ whole genome shotgun (WGS) entry which is preliminary data.</text>
</comment>
<dbReference type="InterPro" id="IPR025972">
    <property type="entry name" value="BetaGal_dom3"/>
</dbReference>
<dbReference type="Pfam" id="PF13363">
    <property type="entry name" value="BetaGal_dom3"/>
    <property type="match status" value="1"/>
</dbReference>
<accession>A0ABR3GEK1</accession>
<dbReference type="Gene3D" id="2.102.20.10">
    <property type="entry name" value="Beta-galactosidase, domain 2"/>
    <property type="match status" value="1"/>
</dbReference>
<keyword evidence="12" id="KW-1185">Reference proteome</keyword>
<dbReference type="SUPFAM" id="SSF51011">
    <property type="entry name" value="Glycosyl hydrolase domain"/>
    <property type="match status" value="1"/>
</dbReference>
<dbReference type="PRINTS" id="PR00742">
    <property type="entry name" value="GLHYDRLASE35"/>
</dbReference>
<dbReference type="Gene3D" id="2.60.390.10">
    <property type="entry name" value="Beta-galactosidase, domain 3"/>
    <property type="match status" value="1"/>
</dbReference>
<dbReference type="Gene3D" id="3.20.20.80">
    <property type="entry name" value="Glycosidases"/>
    <property type="match status" value="1"/>
</dbReference>
<dbReference type="EC" id="3.2.1.23" evidence="3"/>
<feature type="domain" description="Beta-galactosidase" evidence="10">
    <location>
        <begin position="375"/>
        <end position="551"/>
    </location>
</feature>
<dbReference type="InterPro" id="IPR018954">
    <property type="entry name" value="Betagal_dom2"/>
</dbReference>
<dbReference type="SUPFAM" id="SSF117100">
    <property type="entry name" value="Beta-galactosidase LacA, domain 3"/>
    <property type="match status" value="1"/>
</dbReference>
<evidence type="ECO:0000256" key="7">
    <source>
        <dbReference type="ARBA" id="ARBA00023295"/>
    </source>
</evidence>
<sequence>MRLFNVFTQFVLASSLFASYVSAKKNNGKTDLVEWDRSSLYIRGERVYVFSGEFHYPRLPVPELWLDIFQKLRATGFNAVSIYFFWAYHSPNPDTMDFTTAALDIQRLFEYATEAGIWIITRAGPYINAETSAGGVALWTTTGAWGKHRTGDEKYHQTWLPFVTEVGKIFAKNSIVNGGPAILNQHENEFVESSHDPNWTGVQYMVQLSDAFKNAGVVVPSTHNEKGMRAQSWSTDYLDVGGSVDIYGLDSYPNGFNCANPTGGFSIVKTYYEWFTNYSPTQPSFIPEYQGGAFDPWGGFTYENCAQLTGNEFSDVFYKTLVAQKVSLISLYMTIAAPVVYSSYDYGAPLSESRIIRDKMRQIKLLTLFLRVSSDLRETNQLGNGTTYTSNAGIYAIHLRNPTSNAGFYWVNQVTSSSRSVVKFGLNVVTSVGNLTVPDIQLDGRESKFIVTDYSFGQYKLLYSSAEVLTYAIFDNSPVLVLYANAGQTVEFVLKDVIATPKVFGSAAINTATYLTKHTKISYTQARGTSFLQFPSGPLIQIVDRITGWNIWAPALTSDPNVHADEHLLVSGPYLTRSATLLGSVAELGGDLNVTTIIEVFAPKIIKSFKWNGRTPSDITRTAYGSLIGTAAGPESLVVALPDLKALKWKFSDSIPERAVGYDDSKWAYANHTTTTNAQKPKTLPVLYPDDYGFHSGIKLYRGYFDGKTATGMTLTAIGGSAFGYSAWLNGIFVGSWPGTAADASATVNLSFANKTLLATGNVVFIVLDYQGHDQDSVGPDGPRNPRGISEARLIGGGTFTKWRLVGNAGGETPIDMVRGVYNEGGLRAERLGWALPGFDDGTWKAKSPLDGVVGAGIEFYRTTFRLSIPTGYDVPLAVAISAPKTTKARVQIYINGYQYGKYISHIGPQTEFPIPPGIINNGGPNTIGIAIWAQDEAGVVLDTLGLKVVNKFTSSFKFDFEGGYLQPAWTQERLAYS</sequence>
<evidence type="ECO:0000256" key="8">
    <source>
        <dbReference type="RuleBase" id="RU003679"/>
    </source>
</evidence>
<comment type="similarity">
    <text evidence="2 8">Belongs to the glycosyl hydrolase 35 family.</text>
</comment>
<organism evidence="11 12">
    <name type="scientific">Discina gigas</name>
    <dbReference type="NCBI Taxonomy" id="1032678"/>
    <lineage>
        <taxon>Eukaryota</taxon>
        <taxon>Fungi</taxon>
        <taxon>Dikarya</taxon>
        <taxon>Ascomycota</taxon>
        <taxon>Pezizomycotina</taxon>
        <taxon>Pezizomycetes</taxon>
        <taxon>Pezizales</taxon>
        <taxon>Discinaceae</taxon>
        <taxon>Discina</taxon>
    </lineage>
</organism>
<dbReference type="SUPFAM" id="SSF49785">
    <property type="entry name" value="Galactose-binding domain-like"/>
    <property type="match status" value="2"/>
</dbReference>
<protein>
    <recommendedName>
        <fullName evidence="3">beta-galactosidase</fullName>
        <ecNumber evidence="3">3.2.1.23</ecNumber>
    </recommendedName>
</protein>
<dbReference type="InterPro" id="IPR017853">
    <property type="entry name" value="GH"/>
</dbReference>
<dbReference type="Proteomes" id="UP001447188">
    <property type="component" value="Unassembled WGS sequence"/>
</dbReference>
<dbReference type="Pfam" id="PF01301">
    <property type="entry name" value="Glyco_hydro_35"/>
    <property type="match status" value="1"/>
</dbReference>
<feature type="signal peptide" evidence="9">
    <location>
        <begin position="1"/>
        <end position="23"/>
    </location>
</feature>
<dbReference type="Pfam" id="PF10435">
    <property type="entry name" value="BetaGal_dom2"/>
    <property type="match status" value="1"/>
</dbReference>
<gene>
    <name evidence="11" type="ORF">Q9L58_006813</name>
</gene>
<evidence type="ECO:0000256" key="4">
    <source>
        <dbReference type="ARBA" id="ARBA00022729"/>
    </source>
</evidence>
<dbReference type="InterPro" id="IPR031330">
    <property type="entry name" value="Gly_Hdrlase_35_cat"/>
</dbReference>
<proteinExistence type="inferred from homology"/>
<name>A0ABR3GEK1_9PEZI</name>
<dbReference type="InterPro" id="IPR036833">
    <property type="entry name" value="BetaGal_dom3_sf"/>
</dbReference>